<dbReference type="AlphaFoldDB" id="A0A5J4YY06"/>
<evidence type="ECO:0008006" key="3">
    <source>
        <dbReference type="Google" id="ProtNLM"/>
    </source>
</evidence>
<dbReference type="Proteomes" id="UP000324585">
    <property type="component" value="Unassembled WGS sequence"/>
</dbReference>
<comment type="caution">
    <text evidence="1">The sequence shown here is derived from an EMBL/GenBank/DDBJ whole genome shotgun (WGS) entry which is preliminary data.</text>
</comment>
<keyword evidence="2" id="KW-1185">Reference proteome</keyword>
<evidence type="ECO:0000313" key="2">
    <source>
        <dbReference type="Proteomes" id="UP000324585"/>
    </source>
</evidence>
<proteinExistence type="predicted"/>
<evidence type="ECO:0000313" key="1">
    <source>
        <dbReference type="EMBL" id="KAA8495840.1"/>
    </source>
</evidence>
<dbReference type="OMA" id="VEMAGNQ"/>
<protein>
    <recommendedName>
        <fullName evidence="3">Arylsulfatase</fullName>
    </recommendedName>
</protein>
<dbReference type="OrthoDB" id="65676at2759"/>
<reference evidence="2" key="1">
    <citation type="journal article" date="2019" name="Nat. Commun.">
        <title>Expansion of phycobilisome linker gene families in mesophilic red algae.</title>
        <authorList>
            <person name="Lee J."/>
            <person name="Kim D."/>
            <person name="Bhattacharya D."/>
            <person name="Yoon H.S."/>
        </authorList>
    </citation>
    <scope>NUCLEOTIDE SEQUENCE [LARGE SCALE GENOMIC DNA]</scope>
    <source>
        <strain evidence="2">CCMP 1328</strain>
    </source>
</reference>
<accession>A0A5J4YY06</accession>
<dbReference type="EMBL" id="VRMN01000003">
    <property type="protein sequence ID" value="KAA8495840.1"/>
    <property type="molecule type" value="Genomic_DNA"/>
</dbReference>
<organism evidence="1 2">
    <name type="scientific">Porphyridium purpureum</name>
    <name type="common">Red alga</name>
    <name type="synonym">Porphyridium cruentum</name>
    <dbReference type="NCBI Taxonomy" id="35688"/>
    <lineage>
        <taxon>Eukaryota</taxon>
        <taxon>Rhodophyta</taxon>
        <taxon>Bangiophyceae</taxon>
        <taxon>Porphyridiales</taxon>
        <taxon>Porphyridiaceae</taxon>
        <taxon>Porphyridium</taxon>
    </lineage>
</organism>
<gene>
    <name evidence="1" type="ORF">FVE85_1995</name>
</gene>
<sequence>MRTSLDATARAFARGYPEAEVVNILDDSLSVDVEMAGNQDERMLERFSGLGEYARRHARADAILFTCSAFGTAIERVQRENQDMPVLKPNAAMQLDIVSRGGTVGLLSIFGPTLASIENELSELSRHVKPSPGLKPLVVIPRFIGGALDALRAGDEAKCAALIANDAINLLESKPEVSTLALAMFSMAFAKSHVESKLAQHMASFSARSCIPVLTSPDSAVKDVRMQLSNAAP</sequence>
<name>A0A5J4YY06_PORPP</name>